<feature type="domain" description="HTH araC/xylS-type" evidence="4">
    <location>
        <begin position="203"/>
        <end position="298"/>
    </location>
</feature>
<dbReference type="EMBL" id="FNMV01000003">
    <property type="protein sequence ID" value="SDW47498.1"/>
    <property type="molecule type" value="Genomic_DNA"/>
</dbReference>
<dbReference type="GO" id="GO:0003700">
    <property type="term" value="F:DNA-binding transcription factor activity"/>
    <property type="evidence" value="ECO:0007669"/>
    <property type="project" value="InterPro"/>
</dbReference>
<evidence type="ECO:0000256" key="1">
    <source>
        <dbReference type="ARBA" id="ARBA00023015"/>
    </source>
</evidence>
<dbReference type="PANTHER" id="PTHR43280:SF10">
    <property type="entry name" value="REGULATORY PROTEIN POCR"/>
    <property type="match status" value="1"/>
</dbReference>
<keyword evidence="2 5" id="KW-0238">DNA-binding</keyword>
<sequence>MLSKIERTFICTTFGDFKIIKMPIENIPQIYTDNSNLPLDLFVYDFKMTNDVVKTKVNLSMNMFSFLQVGKKQVHFADTSIAVNKEQSLLIKKGNSLWTELLDIENVYYCKLLFFSENKLQEFLNKHSKPTTYNKDEIPYFVIENDAYISNYLNSLSAISSISTPFTENFLSVKFEEIMLYLFNKYGERFELYLHSLISKEVSPFKKVLESNIHSNLKLEEIAFLCNMSMSTFKRNFISEYNTSPGKWLQDKRLQKAKETLEEGKLKPSDIYLDFGYNNLSNFSTAFKNKFGKSPKEI</sequence>
<accession>A0A1H2TUS8</accession>
<organism evidence="5 6">
    <name type="scientific">Flavobacterium degerlachei</name>
    <dbReference type="NCBI Taxonomy" id="229203"/>
    <lineage>
        <taxon>Bacteria</taxon>
        <taxon>Pseudomonadati</taxon>
        <taxon>Bacteroidota</taxon>
        <taxon>Flavobacteriia</taxon>
        <taxon>Flavobacteriales</taxon>
        <taxon>Flavobacteriaceae</taxon>
        <taxon>Flavobacterium</taxon>
    </lineage>
</organism>
<evidence type="ECO:0000259" key="4">
    <source>
        <dbReference type="PROSITE" id="PS01124"/>
    </source>
</evidence>
<evidence type="ECO:0000313" key="6">
    <source>
        <dbReference type="Proteomes" id="UP000198569"/>
    </source>
</evidence>
<dbReference type="GO" id="GO:0043565">
    <property type="term" value="F:sequence-specific DNA binding"/>
    <property type="evidence" value="ECO:0007669"/>
    <property type="project" value="InterPro"/>
</dbReference>
<evidence type="ECO:0000256" key="2">
    <source>
        <dbReference type="ARBA" id="ARBA00023125"/>
    </source>
</evidence>
<name>A0A1H2TUS8_9FLAO</name>
<dbReference type="InterPro" id="IPR009057">
    <property type="entry name" value="Homeodomain-like_sf"/>
</dbReference>
<dbReference type="Proteomes" id="UP000198569">
    <property type="component" value="Unassembled WGS sequence"/>
</dbReference>
<dbReference type="Pfam" id="PF12833">
    <property type="entry name" value="HTH_18"/>
    <property type="match status" value="1"/>
</dbReference>
<dbReference type="PANTHER" id="PTHR43280">
    <property type="entry name" value="ARAC-FAMILY TRANSCRIPTIONAL REGULATOR"/>
    <property type="match status" value="1"/>
</dbReference>
<dbReference type="InterPro" id="IPR018060">
    <property type="entry name" value="HTH_AraC"/>
</dbReference>
<dbReference type="AlphaFoldDB" id="A0A1H2TUS8"/>
<dbReference type="PROSITE" id="PS01124">
    <property type="entry name" value="HTH_ARAC_FAMILY_2"/>
    <property type="match status" value="1"/>
</dbReference>
<dbReference type="SMART" id="SM00342">
    <property type="entry name" value="HTH_ARAC"/>
    <property type="match status" value="1"/>
</dbReference>
<dbReference type="SUPFAM" id="SSF46689">
    <property type="entry name" value="Homeodomain-like"/>
    <property type="match status" value="2"/>
</dbReference>
<keyword evidence="6" id="KW-1185">Reference proteome</keyword>
<dbReference type="InterPro" id="IPR054015">
    <property type="entry name" value="ExsA-like_N"/>
</dbReference>
<keyword evidence="1" id="KW-0805">Transcription regulation</keyword>
<gene>
    <name evidence="5" type="ORF">SAMN05444338_10311</name>
</gene>
<evidence type="ECO:0000256" key="3">
    <source>
        <dbReference type="ARBA" id="ARBA00023163"/>
    </source>
</evidence>
<dbReference type="STRING" id="229203.SAMN05444338_10311"/>
<dbReference type="Pfam" id="PF22200">
    <property type="entry name" value="ExsA_N"/>
    <property type="match status" value="1"/>
</dbReference>
<protein>
    <submittedName>
        <fullName evidence="5">AraC-type DNA-binding protein</fullName>
    </submittedName>
</protein>
<reference evidence="6" key="1">
    <citation type="submission" date="2016-10" db="EMBL/GenBank/DDBJ databases">
        <authorList>
            <person name="Varghese N."/>
            <person name="Submissions S."/>
        </authorList>
    </citation>
    <scope>NUCLEOTIDE SEQUENCE [LARGE SCALE GENOMIC DNA]</scope>
    <source>
        <strain evidence="6">DSM 15718</strain>
    </source>
</reference>
<keyword evidence="3" id="KW-0804">Transcription</keyword>
<proteinExistence type="predicted"/>
<evidence type="ECO:0000313" key="5">
    <source>
        <dbReference type="EMBL" id="SDW47498.1"/>
    </source>
</evidence>
<dbReference type="Gene3D" id="1.10.10.60">
    <property type="entry name" value="Homeodomain-like"/>
    <property type="match status" value="2"/>
</dbReference>